<dbReference type="EMBL" id="CASHSV030000615">
    <property type="protein sequence ID" value="CAJ2669925.1"/>
    <property type="molecule type" value="Genomic_DNA"/>
</dbReference>
<accession>A0ACB0LMH1</accession>
<sequence>MALNLNDSSIQYNKKKHLGEQFNYIPHDVLQNLEWCPTFSETMERSLQKDWNYLLFCDTHEKENIKFNQLGEGITQKNVSNIQINQEINIDTSLPNIHSINHEYLPKKNKKSCSTTKGKDKSLKAKCIEKNNEKFCAIKKSKDKSLKVKGIDKYSERMCSHCETKDTTQWRVGPLGRNTLCNACGLRYKSHRLMEGYKPKGSSNSDVANHSNFHKTL</sequence>
<organism evidence="1 2">
    <name type="scientific">Trifolium pratense</name>
    <name type="common">Red clover</name>
    <dbReference type="NCBI Taxonomy" id="57577"/>
    <lineage>
        <taxon>Eukaryota</taxon>
        <taxon>Viridiplantae</taxon>
        <taxon>Streptophyta</taxon>
        <taxon>Embryophyta</taxon>
        <taxon>Tracheophyta</taxon>
        <taxon>Spermatophyta</taxon>
        <taxon>Magnoliopsida</taxon>
        <taxon>eudicotyledons</taxon>
        <taxon>Gunneridae</taxon>
        <taxon>Pentapetalae</taxon>
        <taxon>rosids</taxon>
        <taxon>fabids</taxon>
        <taxon>Fabales</taxon>
        <taxon>Fabaceae</taxon>
        <taxon>Papilionoideae</taxon>
        <taxon>50 kb inversion clade</taxon>
        <taxon>NPAAA clade</taxon>
        <taxon>Hologalegina</taxon>
        <taxon>IRL clade</taxon>
        <taxon>Trifolieae</taxon>
        <taxon>Trifolium</taxon>
    </lineage>
</organism>
<comment type="caution">
    <text evidence="1">The sequence shown here is derived from an EMBL/GenBank/DDBJ whole genome shotgun (WGS) entry which is preliminary data.</text>
</comment>
<evidence type="ECO:0000313" key="1">
    <source>
        <dbReference type="EMBL" id="CAJ2669925.1"/>
    </source>
</evidence>
<evidence type="ECO:0000313" key="2">
    <source>
        <dbReference type="Proteomes" id="UP001177021"/>
    </source>
</evidence>
<name>A0ACB0LMH1_TRIPR</name>
<protein>
    <submittedName>
        <fullName evidence="1">Uncharacterized protein</fullName>
    </submittedName>
</protein>
<gene>
    <name evidence="1" type="ORF">MILVUS5_LOCUS34045</name>
</gene>
<proteinExistence type="predicted"/>
<dbReference type="Proteomes" id="UP001177021">
    <property type="component" value="Unassembled WGS sequence"/>
</dbReference>
<reference evidence="1" key="1">
    <citation type="submission" date="2023-10" db="EMBL/GenBank/DDBJ databases">
        <authorList>
            <person name="Rodriguez Cubillos JULIANA M."/>
            <person name="De Vega J."/>
        </authorList>
    </citation>
    <scope>NUCLEOTIDE SEQUENCE</scope>
</reference>
<keyword evidence="2" id="KW-1185">Reference proteome</keyword>